<dbReference type="GO" id="GO:0016020">
    <property type="term" value="C:membrane"/>
    <property type="evidence" value="ECO:0007669"/>
    <property type="project" value="UniProtKB-SubCell"/>
</dbReference>
<evidence type="ECO:0000256" key="2">
    <source>
        <dbReference type="ARBA" id="ARBA00023136"/>
    </source>
</evidence>
<dbReference type="Gene3D" id="3.40.710.10">
    <property type="entry name" value="DD-peptidase/beta-lactamase superfamily"/>
    <property type="match status" value="1"/>
</dbReference>
<proteinExistence type="predicted"/>
<dbReference type="InterPro" id="IPR050491">
    <property type="entry name" value="AmpC-like"/>
</dbReference>
<evidence type="ECO:0000256" key="1">
    <source>
        <dbReference type="ARBA" id="ARBA00004370"/>
    </source>
</evidence>
<keyword evidence="2" id="KW-0472">Membrane</keyword>
<protein>
    <submittedName>
        <fullName evidence="4">Class A beta-lactamase-related serine hydrolase</fullName>
    </submittedName>
</protein>
<dbReference type="PANTHER" id="PTHR46825">
    <property type="entry name" value="D-ALANYL-D-ALANINE-CARBOXYPEPTIDASE/ENDOPEPTIDASE AMPH"/>
    <property type="match status" value="1"/>
</dbReference>
<accession>A0A437SW64</accession>
<name>A0A437SW64_9LACO</name>
<keyword evidence="5" id="KW-1185">Reference proteome</keyword>
<dbReference type="PANTHER" id="PTHR46825:SF11">
    <property type="entry name" value="PENICILLIN-BINDING PROTEIN 4"/>
    <property type="match status" value="1"/>
</dbReference>
<comment type="subcellular location">
    <subcellularLocation>
        <location evidence="1">Membrane</location>
    </subcellularLocation>
</comment>
<gene>
    <name evidence="4" type="ORF">EJK17_03845</name>
</gene>
<reference evidence="4 5" key="1">
    <citation type="submission" date="2018-12" db="EMBL/GenBank/DDBJ databases">
        <authorList>
            <person name="Meng J."/>
        </authorList>
    </citation>
    <scope>NUCLEOTIDE SEQUENCE [LARGE SCALE GENOMIC DNA]</scope>
    <source>
        <strain evidence="4 5">HT111-2</strain>
    </source>
</reference>
<dbReference type="Proteomes" id="UP000288291">
    <property type="component" value="Unassembled WGS sequence"/>
</dbReference>
<dbReference type="EMBL" id="RXIA01000007">
    <property type="protein sequence ID" value="RVU71175.1"/>
    <property type="molecule type" value="Genomic_DNA"/>
</dbReference>
<keyword evidence="4" id="KW-0378">Hydrolase</keyword>
<sequence>MIGAAFCASLFCCAGSRSQTVKAEVTSSFVKKALTEAHIKGSVVVVQDGKAKTVNVGYGYYKRKLDNGSSKLVYPLGSLQKAVTGAMITQLIYQGKLSQNTKISRWYPLLKHAKHITVGQLMTHTSGLNMSGSEQSHGIKFSEAGAIKWTVAKLDLTPRSKVNDFNYSNANYVLLAGIIRKVTHKSYAANVKSRIIKPLKLHHTYIYKDIPRRKTDAISYYGSHKGNYRDPLYANQYTVTQLPGAGNLFSQPGDYLKIIKGLSNGKILTEKQYHYMTHLKSKKSTYSGGLYLKKHGDLQVAYGNFGGTHFSNWIQLTSDNKNGIVLFSNQTQNNKNKNRAVGYKILNKIKKNTFVKR</sequence>
<dbReference type="RefSeq" id="WP_127796227.1">
    <property type="nucleotide sequence ID" value="NZ_ML136876.1"/>
</dbReference>
<dbReference type="SUPFAM" id="SSF56601">
    <property type="entry name" value="beta-lactamase/transpeptidase-like"/>
    <property type="match status" value="1"/>
</dbReference>
<evidence type="ECO:0000313" key="4">
    <source>
        <dbReference type="EMBL" id="RVU71175.1"/>
    </source>
</evidence>
<dbReference type="InterPro" id="IPR012338">
    <property type="entry name" value="Beta-lactam/transpept-like"/>
</dbReference>
<comment type="caution">
    <text evidence="4">The sequence shown here is derived from an EMBL/GenBank/DDBJ whole genome shotgun (WGS) entry which is preliminary data.</text>
</comment>
<organism evidence="4 5">
    <name type="scientific">Lactobacillus xujianguonis</name>
    <dbReference type="NCBI Taxonomy" id="2495899"/>
    <lineage>
        <taxon>Bacteria</taxon>
        <taxon>Bacillati</taxon>
        <taxon>Bacillota</taxon>
        <taxon>Bacilli</taxon>
        <taxon>Lactobacillales</taxon>
        <taxon>Lactobacillaceae</taxon>
        <taxon>Lactobacillus</taxon>
    </lineage>
</organism>
<dbReference type="InterPro" id="IPR001466">
    <property type="entry name" value="Beta-lactam-related"/>
</dbReference>
<dbReference type="AlphaFoldDB" id="A0A437SW64"/>
<evidence type="ECO:0000313" key="5">
    <source>
        <dbReference type="Proteomes" id="UP000288291"/>
    </source>
</evidence>
<dbReference type="GO" id="GO:0016787">
    <property type="term" value="F:hydrolase activity"/>
    <property type="evidence" value="ECO:0007669"/>
    <property type="project" value="UniProtKB-KW"/>
</dbReference>
<feature type="domain" description="Beta-lactamase-related" evidence="3">
    <location>
        <begin position="29"/>
        <end position="338"/>
    </location>
</feature>
<evidence type="ECO:0000259" key="3">
    <source>
        <dbReference type="Pfam" id="PF00144"/>
    </source>
</evidence>
<dbReference type="Pfam" id="PF00144">
    <property type="entry name" value="Beta-lactamase"/>
    <property type="match status" value="1"/>
</dbReference>